<evidence type="ECO:0000313" key="2">
    <source>
        <dbReference type="EMBL" id="VFU19021.1"/>
    </source>
</evidence>
<protein>
    <recommendedName>
        <fullName evidence="3">Zinc-finger domain-containing protein</fullName>
    </recommendedName>
</protein>
<dbReference type="Gene3D" id="1.10.10.1320">
    <property type="entry name" value="Anti-sigma factor, zinc-finger domain"/>
    <property type="match status" value="1"/>
</dbReference>
<keyword evidence="1" id="KW-1133">Transmembrane helix</keyword>
<organism evidence="2">
    <name type="scientific">anaerobic digester metagenome</name>
    <dbReference type="NCBI Taxonomy" id="1263854"/>
    <lineage>
        <taxon>unclassified sequences</taxon>
        <taxon>metagenomes</taxon>
        <taxon>ecological metagenomes</taxon>
    </lineage>
</organism>
<accession>A0A485M8P1</accession>
<gene>
    <name evidence="2" type="ORF">SCFA_950007</name>
</gene>
<reference evidence="2" key="1">
    <citation type="submission" date="2019-03" db="EMBL/GenBank/DDBJ databases">
        <authorList>
            <person name="Hao L."/>
        </authorList>
    </citation>
    <scope>NUCLEOTIDE SEQUENCE</scope>
</reference>
<sequence>MSEDRKPGCSIARVIRYVVDENDLDPEQRRHLRECPVCREELKQLDGGLRRLGHMAAEHTPEPVRRPVLPVEGRELPHRPVLLWRLAWGTGLGFALVMLIAVWTVFQSSISPVSYQDIAQEMAEDEMLLAEVLALEENPLPDAYREISPEETAGIDEEIFDFIVPVEGWNMDQESRTKEA</sequence>
<evidence type="ECO:0000256" key="1">
    <source>
        <dbReference type="SAM" id="Phobius"/>
    </source>
</evidence>
<feature type="transmembrane region" description="Helical" evidence="1">
    <location>
        <begin position="82"/>
        <end position="106"/>
    </location>
</feature>
<dbReference type="EMBL" id="CAADRM010000164">
    <property type="protein sequence ID" value="VFU19021.1"/>
    <property type="molecule type" value="Genomic_DNA"/>
</dbReference>
<keyword evidence="1" id="KW-0812">Transmembrane</keyword>
<keyword evidence="1" id="KW-0472">Membrane</keyword>
<evidence type="ECO:0008006" key="3">
    <source>
        <dbReference type="Google" id="ProtNLM"/>
    </source>
</evidence>
<proteinExistence type="predicted"/>
<name>A0A485M8P1_9ZZZZ</name>
<dbReference type="InterPro" id="IPR041916">
    <property type="entry name" value="Anti_sigma_zinc_sf"/>
</dbReference>
<dbReference type="AlphaFoldDB" id="A0A485M8P1"/>